<keyword evidence="2 5" id="KW-0436">Ligase</keyword>
<dbReference type="CDD" id="cd17631">
    <property type="entry name" value="FACL_FadD13-like"/>
    <property type="match status" value="1"/>
</dbReference>
<evidence type="ECO:0000259" key="3">
    <source>
        <dbReference type="Pfam" id="PF00501"/>
    </source>
</evidence>
<protein>
    <submittedName>
        <fullName evidence="5">Fatty-acid--CoA ligase</fullName>
    </submittedName>
</protein>
<evidence type="ECO:0000313" key="6">
    <source>
        <dbReference type="Proteomes" id="UP000471120"/>
    </source>
</evidence>
<dbReference type="Pfam" id="PF13193">
    <property type="entry name" value="AMP-binding_C"/>
    <property type="match status" value="1"/>
</dbReference>
<comment type="caution">
    <text evidence="5">The sequence shown here is derived from an EMBL/GenBank/DDBJ whole genome shotgun (WGS) entry which is preliminary data.</text>
</comment>
<dbReference type="PANTHER" id="PTHR43201:SF32">
    <property type="entry name" value="2-SUCCINYLBENZOATE--COA LIGASE, CHLOROPLASTIC_PEROXISOMAL"/>
    <property type="match status" value="1"/>
</dbReference>
<dbReference type="AlphaFoldDB" id="A0A6P2CFX3"/>
<feature type="domain" description="AMP-binding enzyme C-terminal" evidence="4">
    <location>
        <begin position="439"/>
        <end position="514"/>
    </location>
</feature>
<dbReference type="InterPro" id="IPR020845">
    <property type="entry name" value="AMP-binding_CS"/>
</dbReference>
<proteinExistence type="inferred from homology"/>
<dbReference type="SUPFAM" id="SSF56801">
    <property type="entry name" value="Acetyl-CoA synthetase-like"/>
    <property type="match status" value="1"/>
</dbReference>
<reference evidence="5 6" key="1">
    <citation type="submission" date="2018-07" db="EMBL/GenBank/DDBJ databases">
        <title>Genome sequence of Rhodococcus rhodnii ATCC 35071 from Rhodnius prolixus.</title>
        <authorList>
            <person name="Patel V."/>
            <person name="Vogel K.J."/>
        </authorList>
    </citation>
    <scope>NUCLEOTIDE SEQUENCE [LARGE SCALE GENOMIC DNA]</scope>
    <source>
        <strain evidence="5 6">ATCC 35071</strain>
    </source>
</reference>
<evidence type="ECO:0000256" key="2">
    <source>
        <dbReference type="ARBA" id="ARBA00022598"/>
    </source>
</evidence>
<dbReference type="FunFam" id="3.30.300.30:FF:000008">
    <property type="entry name" value="2,3-dihydroxybenzoate-AMP ligase"/>
    <property type="match status" value="1"/>
</dbReference>
<gene>
    <name evidence="5" type="ORF">DW322_15350</name>
</gene>
<dbReference type="RefSeq" id="WP_010836162.1">
    <property type="nucleotide sequence ID" value="NZ_QRCM01000001.1"/>
</dbReference>
<comment type="similarity">
    <text evidence="1">Belongs to the ATP-dependent AMP-binding enzyme family.</text>
</comment>
<dbReference type="PANTHER" id="PTHR43201">
    <property type="entry name" value="ACYL-COA SYNTHETASE"/>
    <property type="match status" value="1"/>
</dbReference>
<dbReference type="GO" id="GO:0031956">
    <property type="term" value="F:medium-chain fatty acid-CoA ligase activity"/>
    <property type="evidence" value="ECO:0007669"/>
    <property type="project" value="TreeGrafter"/>
</dbReference>
<dbReference type="Gene3D" id="3.30.300.30">
    <property type="match status" value="1"/>
</dbReference>
<evidence type="ECO:0000256" key="1">
    <source>
        <dbReference type="ARBA" id="ARBA00006432"/>
    </source>
</evidence>
<evidence type="ECO:0000313" key="5">
    <source>
        <dbReference type="EMBL" id="TXG91333.1"/>
    </source>
</evidence>
<dbReference type="Pfam" id="PF00501">
    <property type="entry name" value="AMP-binding"/>
    <property type="match status" value="1"/>
</dbReference>
<sequence>MTFGHPANSGVAVDVNPAAAVARNAGWNAAAVALRYGDTAVTYADLDDRTARLAAVLTDGGVGPGDRVSYVGLNSPAFLTTLLATLRIGAIFVPVNFRLAGPELRTVLERSGAVALVGESGHCDIVDAVRDSVAVKRYLLVDDDPTTPPAGDVPGWERWSGLLDAAEPTEQIATGRFDDPAILMFTSGTTGVPKGVVLTHGNIWWNSVNVDTMLDARRGDVTYASAPLFHVGALNSFVVRTIVRGGTVVLRRTFDPAEFLADVAHHRVNSLFAVPAMLAGLRRVPGLFETDLSHLRSVVVAGAPVPPSLIREFADHGVWLQQAWGLTETAPFATHLPVERTLDKIGSAGIPMPYTQIRIVEVGTTTPVGPMVSGEILVRGPNVTPGYWENPEATAAAFDEDGWFHSGDIGYLDEDGYLFIVDRLKDMVITGGENVYPAEVERVLATMPGVTDVAVVGVPDDTWGELVVAVVSLDAAAAITLDDVREFAAEQLARYKLPRKLEVIDRVPRNASGKLEKLTIRRFVEDRTQ</sequence>
<dbReference type="InterPro" id="IPR042099">
    <property type="entry name" value="ANL_N_sf"/>
</dbReference>
<feature type="domain" description="AMP-dependent synthetase/ligase" evidence="3">
    <location>
        <begin position="27"/>
        <end position="388"/>
    </location>
</feature>
<name>A0A6P2CFX3_9NOCA</name>
<accession>A0A6P2CFX3</accession>
<dbReference type="InterPro" id="IPR000873">
    <property type="entry name" value="AMP-dep_synth/lig_dom"/>
</dbReference>
<dbReference type="GO" id="GO:0006631">
    <property type="term" value="P:fatty acid metabolic process"/>
    <property type="evidence" value="ECO:0007669"/>
    <property type="project" value="TreeGrafter"/>
</dbReference>
<dbReference type="PROSITE" id="PS00455">
    <property type="entry name" value="AMP_BINDING"/>
    <property type="match status" value="1"/>
</dbReference>
<dbReference type="InterPro" id="IPR045851">
    <property type="entry name" value="AMP-bd_C_sf"/>
</dbReference>
<organism evidence="5 6">
    <name type="scientific">Rhodococcus rhodnii</name>
    <dbReference type="NCBI Taxonomy" id="38312"/>
    <lineage>
        <taxon>Bacteria</taxon>
        <taxon>Bacillati</taxon>
        <taxon>Actinomycetota</taxon>
        <taxon>Actinomycetes</taxon>
        <taxon>Mycobacteriales</taxon>
        <taxon>Nocardiaceae</taxon>
        <taxon>Rhodococcus</taxon>
    </lineage>
</organism>
<dbReference type="EMBL" id="QRCM01000001">
    <property type="protein sequence ID" value="TXG91333.1"/>
    <property type="molecule type" value="Genomic_DNA"/>
</dbReference>
<evidence type="ECO:0000259" key="4">
    <source>
        <dbReference type="Pfam" id="PF13193"/>
    </source>
</evidence>
<dbReference type="InterPro" id="IPR025110">
    <property type="entry name" value="AMP-bd_C"/>
</dbReference>
<dbReference type="Gene3D" id="3.40.50.12780">
    <property type="entry name" value="N-terminal domain of ligase-like"/>
    <property type="match status" value="1"/>
</dbReference>
<dbReference type="Proteomes" id="UP000471120">
    <property type="component" value="Unassembled WGS sequence"/>
</dbReference>